<dbReference type="InterPro" id="IPR016047">
    <property type="entry name" value="M23ase_b-sheet_dom"/>
</dbReference>
<sequence>MATGYGASCTRGNRVPFTGPQAAFRRFVRLRLLSADRKEKGGCEASVSQLSGHSDGGQGRVNVGRRHLTLRSIRGLRKLVGCALPERRLFIRYGDHVRFVRLSPARQALAWAGGAFLVAWCLTVTSVLIMNSIGSLTMREQVKREQALFEALGRERDQAAMEALAAQERFAAAMKQISSMQSNLLALETRRHEMESEFQAAQATLSRTMDERDAAVSAAAASQDPRSEELAATLDLLTLALAETVVKRDQAATKAKEAVRLAGELEFDLRLRKSESDRILHQIEKALIASVEPLDEVLREAGLDSEAVLASAGDVHSAPKEALVGVAVSTRGMASLDDETVRANRILERLDELSHYRLALESLPLAMPVQDAFRYTSPFGRRWGRMHKGVDMAGPVGTPVYATADGVVTFAGWQNGYGRIIIVRHPFGLETRYPHLNAIRVEVGQEVARGERVGDMGNSGRSTGSHLHYEVRVNGEAVDPMGYIRAGRDLL</sequence>
<gene>
    <name evidence="6" type="ORF">JHW45_12150</name>
</gene>
<reference evidence="6 7" key="1">
    <citation type="submission" date="2021-01" db="EMBL/GenBank/DDBJ databases">
        <title>Biogeographic distribution of Paracoccus.</title>
        <authorList>
            <person name="Hollensteiner J."/>
            <person name="Leineberger J."/>
            <person name="Brinkhoff T."/>
            <person name="Daniel R."/>
        </authorList>
    </citation>
    <scope>NUCLEOTIDE SEQUENCE [LARGE SCALE GENOMIC DNA]</scope>
    <source>
        <strain evidence="6 7">LMG25392</strain>
    </source>
</reference>
<evidence type="ECO:0000256" key="1">
    <source>
        <dbReference type="ARBA" id="ARBA00022729"/>
    </source>
</evidence>
<dbReference type="Pfam" id="PF19353">
    <property type="entry name" value="DUF5930"/>
    <property type="match status" value="1"/>
</dbReference>
<evidence type="ECO:0000313" key="7">
    <source>
        <dbReference type="Proteomes" id="UP001218412"/>
    </source>
</evidence>
<keyword evidence="3" id="KW-0472">Membrane</keyword>
<dbReference type="InterPro" id="IPR011055">
    <property type="entry name" value="Dup_hybrid_motif"/>
</dbReference>
<feature type="transmembrane region" description="Helical" evidence="3">
    <location>
        <begin position="108"/>
        <end position="130"/>
    </location>
</feature>
<keyword evidence="3" id="KW-1133">Transmembrane helix</keyword>
<keyword evidence="1" id="KW-0732">Signal</keyword>
<dbReference type="PANTHER" id="PTHR21666">
    <property type="entry name" value="PEPTIDASE-RELATED"/>
    <property type="match status" value="1"/>
</dbReference>
<dbReference type="CDD" id="cd12797">
    <property type="entry name" value="M23_peptidase"/>
    <property type="match status" value="1"/>
</dbReference>
<evidence type="ECO:0000259" key="5">
    <source>
        <dbReference type="Pfam" id="PF19353"/>
    </source>
</evidence>
<keyword evidence="3" id="KW-0812">Transmembrane</keyword>
<evidence type="ECO:0000256" key="3">
    <source>
        <dbReference type="SAM" id="Phobius"/>
    </source>
</evidence>
<protein>
    <submittedName>
        <fullName evidence="6">Peptidoglycan DD-metalloendopeptidase family protein</fullName>
    </submittedName>
</protein>
<keyword evidence="7" id="KW-1185">Reference proteome</keyword>
<dbReference type="EMBL" id="CP067134">
    <property type="protein sequence ID" value="WCR09827.1"/>
    <property type="molecule type" value="Genomic_DNA"/>
</dbReference>
<accession>A0ABY7SS25</accession>
<dbReference type="InterPro" id="IPR050570">
    <property type="entry name" value="Cell_wall_metabolism_enzyme"/>
</dbReference>
<dbReference type="SUPFAM" id="SSF51261">
    <property type="entry name" value="Duplicated hybrid motif"/>
    <property type="match status" value="1"/>
</dbReference>
<dbReference type="Gene3D" id="2.70.70.10">
    <property type="entry name" value="Glucose Permease (Domain IIA)"/>
    <property type="match status" value="1"/>
</dbReference>
<evidence type="ECO:0000313" key="6">
    <source>
        <dbReference type="EMBL" id="WCR09827.1"/>
    </source>
</evidence>
<keyword evidence="2" id="KW-0175">Coiled coil</keyword>
<organism evidence="6 7">
    <name type="scientific">Paracoccus stylophorae</name>
    <dbReference type="NCBI Taxonomy" id="659350"/>
    <lineage>
        <taxon>Bacteria</taxon>
        <taxon>Pseudomonadati</taxon>
        <taxon>Pseudomonadota</taxon>
        <taxon>Alphaproteobacteria</taxon>
        <taxon>Rhodobacterales</taxon>
        <taxon>Paracoccaceae</taxon>
        <taxon>Paracoccus</taxon>
    </lineage>
</organism>
<name>A0ABY7SS25_9RHOB</name>
<feature type="domain" description="DUF5930" evidence="5">
    <location>
        <begin position="75"/>
        <end position="374"/>
    </location>
</feature>
<dbReference type="InterPro" id="IPR045974">
    <property type="entry name" value="DUF5930"/>
</dbReference>
<dbReference type="Pfam" id="PF01551">
    <property type="entry name" value="Peptidase_M23"/>
    <property type="match status" value="1"/>
</dbReference>
<evidence type="ECO:0000259" key="4">
    <source>
        <dbReference type="Pfam" id="PF01551"/>
    </source>
</evidence>
<evidence type="ECO:0000256" key="2">
    <source>
        <dbReference type="SAM" id="Coils"/>
    </source>
</evidence>
<feature type="coiled-coil region" evidence="2">
    <location>
        <begin position="177"/>
        <end position="211"/>
    </location>
</feature>
<dbReference type="Proteomes" id="UP001218412">
    <property type="component" value="Chromosome"/>
</dbReference>
<dbReference type="PANTHER" id="PTHR21666:SF289">
    <property type="entry name" value="L-ALA--D-GLU ENDOPEPTIDASE"/>
    <property type="match status" value="1"/>
</dbReference>
<proteinExistence type="predicted"/>
<feature type="domain" description="M23ase beta-sheet core" evidence="4">
    <location>
        <begin position="385"/>
        <end position="480"/>
    </location>
</feature>